<evidence type="ECO:0000313" key="2">
    <source>
        <dbReference type="Proteomes" id="UP001597010"/>
    </source>
</evidence>
<evidence type="ECO:0000313" key="1">
    <source>
        <dbReference type="EMBL" id="MFD0794024.1"/>
    </source>
</evidence>
<dbReference type="RefSeq" id="WP_377114705.1">
    <property type="nucleotide sequence ID" value="NZ_JBHTHZ010000005.1"/>
</dbReference>
<sequence length="229" mass="26609">MKKQILTGFILIFSLSFVKAQHKINKALKHELDSMYVLDQKYRILVSEKLDSAKTDSLSKIYNVSKDQLVQHLWKLQTDADSSNVKRIEEIIAKFGYPGRSLVDTPTNEAAFFVLQHSTVIDKYLPLIEKAAKDKELPFHLYAMMKDRSLMYNKKEQIWGTQAKGMTIINKKTGKAEFKFFIWPIADPEHVNERRKQAGFTQTVEENAKRMGLTYKVYTLQQVQNNEIE</sequence>
<dbReference type="Proteomes" id="UP001597010">
    <property type="component" value="Unassembled WGS sequence"/>
</dbReference>
<dbReference type="InterPro" id="IPR046732">
    <property type="entry name" value="DUF6624"/>
</dbReference>
<organism evidence="1 2">
    <name type="scientific">Mucilaginibacter litoreus</name>
    <dbReference type="NCBI Taxonomy" id="1048221"/>
    <lineage>
        <taxon>Bacteria</taxon>
        <taxon>Pseudomonadati</taxon>
        <taxon>Bacteroidota</taxon>
        <taxon>Sphingobacteriia</taxon>
        <taxon>Sphingobacteriales</taxon>
        <taxon>Sphingobacteriaceae</taxon>
        <taxon>Mucilaginibacter</taxon>
    </lineage>
</organism>
<accession>A0ABW3AUL5</accession>
<gene>
    <name evidence="1" type="ORF">ACFQZX_10380</name>
</gene>
<dbReference type="Pfam" id="PF20329">
    <property type="entry name" value="DUF6624"/>
    <property type="match status" value="1"/>
</dbReference>
<reference evidence="2" key="1">
    <citation type="journal article" date="2019" name="Int. J. Syst. Evol. Microbiol.">
        <title>The Global Catalogue of Microorganisms (GCM) 10K type strain sequencing project: providing services to taxonomists for standard genome sequencing and annotation.</title>
        <authorList>
            <consortium name="The Broad Institute Genomics Platform"/>
            <consortium name="The Broad Institute Genome Sequencing Center for Infectious Disease"/>
            <person name="Wu L."/>
            <person name="Ma J."/>
        </authorList>
    </citation>
    <scope>NUCLEOTIDE SEQUENCE [LARGE SCALE GENOMIC DNA]</scope>
    <source>
        <strain evidence="2">CCUG 61484</strain>
    </source>
</reference>
<keyword evidence="2" id="KW-1185">Reference proteome</keyword>
<proteinExistence type="predicted"/>
<protein>
    <submittedName>
        <fullName evidence="1">DUF6624 domain-containing protein</fullName>
    </submittedName>
</protein>
<dbReference type="EMBL" id="JBHTHZ010000005">
    <property type="protein sequence ID" value="MFD0794024.1"/>
    <property type="molecule type" value="Genomic_DNA"/>
</dbReference>
<comment type="caution">
    <text evidence="1">The sequence shown here is derived from an EMBL/GenBank/DDBJ whole genome shotgun (WGS) entry which is preliminary data.</text>
</comment>
<name>A0ABW3AUL5_9SPHI</name>